<sequence length="86" mass="9504">MTDPIHFVNSDFVLSNSNRKIKIGPKQTVMPSMTFDIRIKPAPMPHMIAVTNRTVMPRTRLARCGPLITPACSKAVFATVRPLSIA</sequence>
<accession>A0A158EL08</accession>
<evidence type="ECO:0000313" key="2">
    <source>
        <dbReference type="Proteomes" id="UP000071859"/>
    </source>
</evidence>
<dbReference type="Proteomes" id="UP000071859">
    <property type="component" value="Unassembled WGS sequence"/>
</dbReference>
<comment type="caution">
    <text evidence="1">The sequence shown here is derived from an EMBL/GenBank/DDBJ whole genome shotgun (WGS) entry which is preliminary data.</text>
</comment>
<evidence type="ECO:0000313" key="1">
    <source>
        <dbReference type="EMBL" id="SAL07545.1"/>
    </source>
</evidence>
<protein>
    <submittedName>
        <fullName evidence="1">Uncharacterized protein</fullName>
    </submittedName>
</protein>
<keyword evidence="2" id="KW-1185">Reference proteome</keyword>
<organism evidence="1 2">
    <name type="scientific">Caballeronia calidae</name>
    <dbReference type="NCBI Taxonomy" id="1777139"/>
    <lineage>
        <taxon>Bacteria</taxon>
        <taxon>Pseudomonadati</taxon>
        <taxon>Pseudomonadota</taxon>
        <taxon>Betaproteobacteria</taxon>
        <taxon>Burkholderiales</taxon>
        <taxon>Burkholderiaceae</taxon>
        <taxon>Caballeronia</taxon>
    </lineage>
</organism>
<gene>
    <name evidence="1" type="ORF">AWB78_08625</name>
</gene>
<reference evidence="1" key="1">
    <citation type="submission" date="2016-01" db="EMBL/GenBank/DDBJ databases">
        <authorList>
            <person name="Peeters C."/>
        </authorList>
    </citation>
    <scope>NUCLEOTIDE SEQUENCE</scope>
    <source>
        <strain evidence="1">LMG 29321</strain>
    </source>
</reference>
<dbReference type="AlphaFoldDB" id="A0A158EL08"/>
<name>A0A158EL08_9BURK</name>
<proteinExistence type="predicted"/>
<dbReference type="EMBL" id="FCOX02000245">
    <property type="protein sequence ID" value="SAL07545.1"/>
    <property type="molecule type" value="Genomic_DNA"/>
</dbReference>